<feature type="region of interest" description="Disordered" evidence="1">
    <location>
        <begin position="1"/>
        <end position="332"/>
    </location>
</feature>
<gene>
    <name evidence="3" type="ORF">N7515_010114</name>
</gene>
<dbReference type="EMBL" id="JAPQKL010000008">
    <property type="protein sequence ID" value="KAJ5120726.1"/>
    <property type="molecule type" value="Genomic_DNA"/>
</dbReference>
<proteinExistence type="predicted"/>
<dbReference type="GeneID" id="81410028"/>
<dbReference type="PANTHER" id="PTHR46333:SF5">
    <property type="entry name" value="TRANSGLUTAMINASE-LIKE DOMAIN-CONTAINING PROTEIN"/>
    <property type="match status" value="1"/>
</dbReference>
<feature type="compositionally biased region" description="Polar residues" evidence="1">
    <location>
        <begin position="1"/>
        <end position="23"/>
    </location>
</feature>
<dbReference type="RefSeq" id="XP_056517230.1">
    <property type="nucleotide sequence ID" value="XM_056670857.1"/>
</dbReference>
<dbReference type="AlphaFoldDB" id="A0A9W9KTU8"/>
<dbReference type="GO" id="GO:0005737">
    <property type="term" value="C:cytoplasm"/>
    <property type="evidence" value="ECO:0007669"/>
    <property type="project" value="TreeGrafter"/>
</dbReference>
<dbReference type="Proteomes" id="UP001149079">
    <property type="component" value="Unassembled WGS sequence"/>
</dbReference>
<dbReference type="InterPro" id="IPR002931">
    <property type="entry name" value="Transglutaminase-like"/>
</dbReference>
<dbReference type="InterPro" id="IPR038765">
    <property type="entry name" value="Papain-like_cys_pep_sf"/>
</dbReference>
<feature type="compositionally biased region" description="Pro residues" evidence="1">
    <location>
        <begin position="26"/>
        <end position="35"/>
    </location>
</feature>
<protein>
    <recommendedName>
        <fullName evidence="2">Transglutaminase-like domain-containing protein</fullName>
    </recommendedName>
</protein>
<feature type="compositionally biased region" description="Low complexity" evidence="1">
    <location>
        <begin position="198"/>
        <end position="216"/>
    </location>
</feature>
<dbReference type="Gene3D" id="3.10.620.30">
    <property type="match status" value="1"/>
</dbReference>
<sequence>MTEEPQMSSIQQRIAALNQSQQARPPGGPEPPIFRPSPERSASANNPPSYDAVGSVADRSAIGNEPADDRTQRPVLRPPPMETLRPEVKPKPKAPPPLPTRKSDRLAPPTPARPALPPRVPSNQDRRPSFESTTSDASYSTTSTATSAGRGASTTSVNSVGNNRIKAPAWGEAKLPELPPKRPKEQVSLEPPPRPTISSKRSFGSLSSKLTSKISLPGAKPPVPSPPSQPARPSQPPRPTQPPRGETELEHPVPRLPQRPRSAVPAETNNITDDSRPSLPIRRTLPPPPSTTPVKDPRQLGFGNKSPSIPPRPSSTTAKGTPPPIPHSSRPDLSKILATKPRLNGSTVSPSPPALTSDTECLVCRDFSGPDNHAARYPRASLPTQDMTWLANELTAPFPSLTDKARAIFTWLHHNIFYDTHAFFNNCVKPSTPASTLASGLAVCEGYAGLFAALATHAGLEAIVVGGHGKGFGHTALSPGAPVPPYNGNHAWNAVKIDGGRWKLIDACWGAGAIEGAGQPYKQRFEPAMFSISNEEFGLKHFPENKRHFFREDGRPDLTWEEYILTDPERPNGVESLKVYSDADKRTIGRKTFYPQGLHISISTPGPIRFQFGLLCPHWTLARHSHMQAGLFLLMVHGVDGREDDRLPFTHVPGSGPAGGGEFWYVDVPSARMLGAPGQKLQLAVLTSFGDRKDADGVTAQEFREKVGRVGMAWAYVAEWELVR</sequence>
<evidence type="ECO:0000313" key="4">
    <source>
        <dbReference type="Proteomes" id="UP001149079"/>
    </source>
</evidence>
<reference evidence="3" key="1">
    <citation type="submission" date="2022-11" db="EMBL/GenBank/DDBJ databases">
        <authorList>
            <person name="Petersen C."/>
        </authorList>
    </citation>
    <scope>NUCLEOTIDE SEQUENCE</scope>
    <source>
        <strain evidence="3">IBT 22155</strain>
    </source>
</reference>
<evidence type="ECO:0000256" key="1">
    <source>
        <dbReference type="SAM" id="MobiDB-lite"/>
    </source>
</evidence>
<dbReference type="InterPro" id="IPR052557">
    <property type="entry name" value="CAP/Cytokinesis_protein"/>
</dbReference>
<dbReference type="SUPFAM" id="SSF54001">
    <property type="entry name" value="Cysteine proteinases"/>
    <property type="match status" value="1"/>
</dbReference>
<organism evidence="3 4">
    <name type="scientific">Penicillium bovifimosum</name>
    <dbReference type="NCBI Taxonomy" id="126998"/>
    <lineage>
        <taxon>Eukaryota</taxon>
        <taxon>Fungi</taxon>
        <taxon>Dikarya</taxon>
        <taxon>Ascomycota</taxon>
        <taxon>Pezizomycotina</taxon>
        <taxon>Eurotiomycetes</taxon>
        <taxon>Eurotiomycetidae</taxon>
        <taxon>Eurotiales</taxon>
        <taxon>Aspergillaceae</taxon>
        <taxon>Penicillium</taxon>
    </lineage>
</organism>
<accession>A0A9W9KTU8</accession>
<evidence type="ECO:0000259" key="2">
    <source>
        <dbReference type="SMART" id="SM00460"/>
    </source>
</evidence>
<feature type="compositionally biased region" description="Pro residues" evidence="1">
    <location>
        <begin position="108"/>
        <end position="120"/>
    </location>
</feature>
<dbReference type="OrthoDB" id="6129702at2759"/>
<dbReference type="PANTHER" id="PTHR46333">
    <property type="entry name" value="CYTOKINESIS PROTEIN 3"/>
    <property type="match status" value="1"/>
</dbReference>
<comment type="caution">
    <text evidence="3">The sequence shown here is derived from an EMBL/GenBank/DDBJ whole genome shotgun (WGS) entry which is preliminary data.</text>
</comment>
<dbReference type="Pfam" id="PF01841">
    <property type="entry name" value="Transglut_core"/>
    <property type="match status" value="1"/>
</dbReference>
<reference evidence="3" key="2">
    <citation type="journal article" date="2023" name="IMA Fungus">
        <title>Comparative genomic study of the Penicillium genus elucidates a diverse pangenome and 15 lateral gene transfer events.</title>
        <authorList>
            <person name="Petersen C."/>
            <person name="Sorensen T."/>
            <person name="Nielsen M.R."/>
            <person name="Sondergaard T.E."/>
            <person name="Sorensen J.L."/>
            <person name="Fitzpatrick D.A."/>
            <person name="Frisvad J.C."/>
            <person name="Nielsen K.L."/>
        </authorList>
    </citation>
    <scope>NUCLEOTIDE SEQUENCE</scope>
    <source>
        <strain evidence="3">IBT 22155</strain>
    </source>
</reference>
<feature type="compositionally biased region" description="Pro residues" evidence="1">
    <location>
        <begin position="219"/>
        <end position="242"/>
    </location>
</feature>
<evidence type="ECO:0000313" key="3">
    <source>
        <dbReference type="EMBL" id="KAJ5120726.1"/>
    </source>
</evidence>
<name>A0A9W9KTU8_9EURO</name>
<feature type="compositionally biased region" description="Low complexity" evidence="1">
    <location>
        <begin position="132"/>
        <end position="156"/>
    </location>
</feature>
<dbReference type="SMART" id="SM00460">
    <property type="entry name" value="TGc"/>
    <property type="match status" value="1"/>
</dbReference>
<keyword evidence="4" id="KW-1185">Reference proteome</keyword>
<dbReference type="PRINTS" id="PR01217">
    <property type="entry name" value="PRICHEXTENSN"/>
</dbReference>
<feature type="domain" description="Transglutaminase-like" evidence="2">
    <location>
        <begin position="436"/>
        <end position="509"/>
    </location>
</feature>